<reference evidence="3 4" key="1">
    <citation type="submission" date="2018-10" db="EMBL/GenBank/DDBJ databases">
        <title>Fifty Aureobasidium pullulans genomes reveal a recombining polyextremotolerant generalist.</title>
        <authorList>
            <person name="Gostincar C."/>
            <person name="Turk M."/>
            <person name="Zajc J."/>
            <person name="Gunde-Cimerman N."/>
        </authorList>
    </citation>
    <scope>NUCLEOTIDE SEQUENCE [LARGE SCALE GENOMIC DNA]</scope>
    <source>
        <strain evidence="3 4">EXF-3519</strain>
    </source>
</reference>
<organism evidence="3 4">
    <name type="scientific">Aureobasidium pullulans</name>
    <name type="common">Black yeast</name>
    <name type="synonym">Pullularia pullulans</name>
    <dbReference type="NCBI Taxonomy" id="5580"/>
    <lineage>
        <taxon>Eukaryota</taxon>
        <taxon>Fungi</taxon>
        <taxon>Dikarya</taxon>
        <taxon>Ascomycota</taxon>
        <taxon>Pezizomycotina</taxon>
        <taxon>Dothideomycetes</taxon>
        <taxon>Dothideomycetidae</taxon>
        <taxon>Dothideales</taxon>
        <taxon>Saccotheciaceae</taxon>
        <taxon>Aureobasidium</taxon>
    </lineage>
</organism>
<protein>
    <recommendedName>
        <fullName evidence="2">RNase III domain-containing protein</fullName>
    </recommendedName>
</protein>
<feature type="domain" description="RNase III" evidence="2">
    <location>
        <begin position="51"/>
        <end position="132"/>
    </location>
</feature>
<sequence>MEQSKQLNQVETIIAYRFSKPDKAYLKEALRTFKDDQSPVAGHRAKDGNRKLAIIGDAIMAVVVAEYWYSDKDSSIRDWAAMHHNRLSNHYLRSIVLRTGLDFCVKCHGHQPSKDKAGTLLEAVIGAVYLDSDCNLSAVRNAMVALGFAEVVVDKKTGIYGKTVSKPVSSTNRQTTQKKRVQTKQKTKKKNQRKKKNKKKKKTATAEHA</sequence>
<feature type="region of interest" description="Disordered" evidence="1">
    <location>
        <begin position="163"/>
        <end position="209"/>
    </location>
</feature>
<accession>A0A4S9XEJ0</accession>
<feature type="compositionally biased region" description="Basic residues" evidence="1">
    <location>
        <begin position="176"/>
        <end position="203"/>
    </location>
</feature>
<dbReference type="AlphaFoldDB" id="A0A4S9XEJ0"/>
<dbReference type="Pfam" id="PF00636">
    <property type="entry name" value="Ribonuclease_3"/>
    <property type="match status" value="1"/>
</dbReference>
<dbReference type="Proteomes" id="UP000309734">
    <property type="component" value="Unassembled WGS sequence"/>
</dbReference>
<dbReference type="InterPro" id="IPR000999">
    <property type="entry name" value="RNase_III_dom"/>
</dbReference>
<comment type="caution">
    <text evidence="3">The sequence shown here is derived from an EMBL/GenBank/DDBJ whole genome shotgun (WGS) entry which is preliminary data.</text>
</comment>
<dbReference type="InterPro" id="IPR036389">
    <property type="entry name" value="RNase_III_sf"/>
</dbReference>
<evidence type="ECO:0000256" key="1">
    <source>
        <dbReference type="SAM" id="MobiDB-lite"/>
    </source>
</evidence>
<dbReference type="EMBL" id="QZBS01000022">
    <property type="protein sequence ID" value="THZ77739.1"/>
    <property type="molecule type" value="Genomic_DNA"/>
</dbReference>
<dbReference type="GO" id="GO:0006396">
    <property type="term" value="P:RNA processing"/>
    <property type="evidence" value="ECO:0007669"/>
    <property type="project" value="InterPro"/>
</dbReference>
<dbReference type="Gene3D" id="1.10.1520.10">
    <property type="entry name" value="Ribonuclease III domain"/>
    <property type="match status" value="1"/>
</dbReference>
<dbReference type="GO" id="GO:0004525">
    <property type="term" value="F:ribonuclease III activity"/>
    <property type="evidence" value="ECO:0007669"/>
    <property type="project" value="InterPro"/>
</dbReference>
<dbReference type="CDD" id="cd00593">
    <property type="entry name" value="RIBOc"/>
    <property type="match status" value="1"/>
</dbReference>
<dbReference type="SUPFAM" id="SSF69065">
    <property type="entry name" value="RNase III domain-like"/>
    <property type="match status" value="1"/>
</dbReference>
<evidence type="ECO:0000259" key="2">
    <source>
        <dbReference type="Pfam" id="PF00636"/>
    </source>
</evidence>
<proteinExistence type="predicted"/>
<gene>
    <name evidence="3" type="ORF">D6C85_01478</name>
</gene>
<evidence type="ECO:0000313" key="4">
    <source>
        <dbReference type="Proteomes" id="UP000309734"/>
    </source>
</evidence>
<evidence type="ECO:0000313" key="3">
    <source>
        <dbReference type="EMBL" id="THZ77739.1"/>
    </source>
</evidence>
<name>A0A4S9XEJ0_AURPU</name>